<keyword evidence="1" id="KW-0479">Metal-binding</keyword>
<dbReference type="GO" id="GO:0008270">
    <property type="term" value="F:zinc ion binding"/>
    <property type="evidence" value="ECO:0007669"/>
    <property type="project" value="UniProtKB-KW"/>
</dbReference>
<evidence type="ECO:0000259" key="3">
    <source>
        <dbReference type="PROSITE" id="PS50158"/>
    </source>
</evidence>
<feature type="region of interest" description="Disordered" evidence="2">
    <location>
        <begin position="360"/>
        <end position="481"/>
    </location>
</feature>
<protein>
    <recommendedName>
        <fullName evidence="3">CCHC-type domain-containing protein</fullName>
    </recommendedName>
</protein>
<sequence length="501" mass="57408">MATREASTLRKPYQITFITRDEEKQYTSKLLENCKTYNGDPDELLTWLKETGAFITKEIYPETDHPFIIRHLLIDDALDYYQAHEDIIFNFYDLRKLFLHKYNVLAPLRTLSSLESIATLTLNSTPSILTSTQLPVITSTTTNNPPTATTFSFAQSLDDLTQNDIRKTIIEDLQRNTAKFTGDHRQDIIKWLKYVENKFETAGIPDAKKFDLISQLLDKGALDWFLDNKTKFNSSWITFVDHLKKTFDSPNRARIAMQKLHSYTQSPQQDIRSFCCEMRKLFIEADPQMSPTMKLELLLAKVNPSYRLDLLKQKPKDSEEFELMAKDLENTYLVFDAIEQNIQSNTSFSYATAAETFDTPTYSSTYRQPSSLDINSNNNTYRYSNPSMASPRYSSPTSVGPQQRPSLSQPFSNRHPGGYNKPRNYPRQKLFAYQSPVAPPSQHHQPSASHNIPPLMSSASPVFTHENQQQQSSQQSSLSLCQLCSNSGHSARDCPFQSWSQ</sequence>
<comment type="caution">
    <text evidence="5">The sequence shown here is derived from an EMBL/GenBank/DDBJ whole genome shotgun (WGS) entry which is preliminary data.</text>
</comment>
<dbReference type="PANTHER" id="PTHR33223:SF6">
    <property type="entry name" value="CCHC-TYPE DOMAIN-CONTAINING PROTEIN"/>
    <property type="match status" value="1"/>
</dbReference>
<dbReference type="InterPro" id="IPR001878">
    <property type="entry name" value="Znf_CCHC"/>
</dbReference>
<dbReference type="GO" id="GO:0003676">
    <property type="term" value="F:nucleic acid binding"/>
    <property type="evidence" value="ECO:0007669"/>
    <property type="project" value="InterPro"/>
</dbReference>
<name>A0A819U761_9BILA</name>
<evidence type="ECO:0000313" key="6">
    <source>
        <dbReference type="Proteomes" id="UP000663844"/>
    </source>
</evidence>
<organism evidence="5 6">
    <name type="scientific">Adineta steineri</name>
    <dbReference type="NCBI Taxonomy" id="433720"/>
    <lineage>
        <taxon>Eukaryota</taxon>
        <taxon>Metazoa</taxon>
        <taxon>Spiralia</taxon>
        <taxon>Gnathifera</taxon>
        <taxon>Rotifera</taxon>
        <taxon>Eurotatoria</taxon>
        <taxon>Bdelloidea</taxon>
        <taxon>Adinetida</taxon>
        <taxon>Adinetidae</taxon>
        <taxon>Adineta</taxon>
    </lineage>
</organism>
<evidence type="ECO:0000256" key="1">
    <source>
        <dbReference type="PROSITE-ProRule" id="PRU00047"/>
    </source>
</evidence>
<reference evidence="5" key="1">
    <citation type="submission" date="2021-02" db="EMBL/GenBank/DDBJ databases">
        <authorList>
            <person name="Nowell W R."/>
        </authorList>
    </citation>
    <scope>NUCLEOTIDE SEQUENCE</scope>
</reference>
<dbReference type="PROSITE" id="PS50158">
    <property type="entry name" value="ZF_CCHC"/>
    <property type="match status" value="1"/>
</dbReference>
<dbReference type="Proteomes" id="UP000663844">
    <property type="component" value="Unassembled WGS sequence"/>
</dbReference>
<evidence type="ECO:0000313" key="4">
    <source>
        <dbReference type="EMBL" id="CAF1501749.1"/>
    </source>
</evidence>
<evidence type="ECO:0000256" key="2">
    <source>
        <dbReference type="SAM" id="MobiDB-lite"/>
    </source>
</evidence>
<dbReference type="EMBL" id="CAJNOG010002359">
    <property type="protein sequence ID" value="CAF1501749.1"/>
    <property type="molecule type" value="Genomic_DNA"/>
</dbReference>
<feature type="domain" description="CCHC-type" evidence="3">
    <location>
        <begin position="481"/>
        <end position="495"/>
    </location>
</feature>
<gene>
    <name evidence="4" type="ORF">JYZ213_LOCUS43523</name>
    <name evidence="5" type="ORF">OXD698_LOCUS34669</name>
</gene>
<keyword evidence="1" id="KW-0862">Zinc</keyword>
<accession>A0A819U761</accession>
<keyword evidence="1" id="KW-0863">Zinc-finger</keyword>
<dbReference type="EMBL" id="CAJOAZ010005091">
    <property type="protein sequence ID" value="CAF4087103.1"/>
    <property type="molecule type" value="Genomic_DNA"/>
</dbReference>
<feature type="compositionally biased region" description="Polar residues" evidence="2">
    <location>
        <begin position="360"/>
        <end position="412"/>
    </location>
</feature>
<dbReference type="Proteomes" id="UP000663845">
    <property type="component" value="Unassembled WGS sequence"/>
</dbReference>
<dbReference type="PANTHER" id="PTHR33223">
    <property type="entry name" value="CCHC-TYPE DOMAIN-CONTAINING PROTEIN"/>
    <property type="match status" value="1"/>
</dbReference>
<dbReference type="AlphaFoldDB" id="A0A819U761"/>
<feature type="compositionally biased region" description="Low complexity" evidence="2">
    <location>
        <begin position="467"/>
        <end position="481"/>
    </location>
</feature>
<proteinExistence type="predicted"/>
<evidence type="ECO:0000313" key="5">
    <source>
        <dbReference type="EMBL" id="CAF4087103.1"/>
    </source>
</evidence>